<organism evidence="1 2">
    <name type="scientific">Coraliomargarita algicola</name>
    <dbReference type="NCBI Taxonomy" id="3092156"/>
    <lineage>
        <taxon>Bacteria</taxon>
        <taxon>Pseudomonadati</taxon>
        <taxon>Verrucomicrobiota</taxon>
        <taxon>Opitutia</taxon>
        <taxon>Puniceicoccales</taxon>
        <taxon>Coraliomargaritaceae</taxon>
        <taxon>Coraliomargarita</taxon>
    </lineage>
</organism>
<proteinExistence type="predicted"/>
<name>A0ABZ0RFW4_9BACT</name>
<dbReference type="Proteomes" id="UP001324993">
    <property type="component" value="Chromosome"/>
</dbReference>
<dbReference type="EMBL" id="CP138858">
    <property type="protein sequence ID" value="WPJ93943.1"/>
    <property type="molecule type" value="Genomic_DNA"/>
</dbReference>
<reference evidence="1 2" key="1">
    <citation type="submission" date="2023-11" db="EMBL/GenBank/DDBJ databases">
        <title>Coraliomargarita sp. nov., isolated from marine algae.</title>
        <authorList>
            <person name="Lee J.K."/>
            <person name="Baek J.H."/>
            <person name="Kim J.M."/>
            <person name="Choi D.G."/>
            <person name="Jeon C.O."/>
        </authorList>
    </citation>
    <scope>NUCLEOTIDE SEQUENCE [LARGE SCALE GENOMIC DNA]</scope>
    <source>
        <strain evidence="1 2">J2-16</strain>
    </source>
</reference>
<keyword evidence="2" id="KW-1185">Reference proteome</keyword>
<sequence>MTDLMLQVGARDINLNLQRLSQGETIQVAMPYAFAATSALFPEVHPLGTFYWENSAGIQESSNFFAGLPTDAPIDFAVVQGGRQGAPFAKLVTWVARGDDKPSTIETSLAWQLASRRTPPTTWKEPAYHGTFGIEQFSVRIFQLPRPDHR</sequence>
<evidence type="ECO:0000313" key="1">
    <source>
        <dbReference type="EMBL" id="WPJ93943.1"/>
    </source>
</evidence>
<dbReference type="RefSeq" id="WP_319830909.1">
    <property type="nucleotide sequence ID" value="NZ_CP138858.1"/>
</dbReference>
<gene>
    <name evidence="1" type="ORF">SH580_10890</name>
</gene>
<accession>A0ABZ0RFW4</accession>
<evidence type="ECO:0000313" key="2">
    <source>
        <dbReference type="Proteomes" id="UP001324993"/>
    </source>
</evidence>
<protein>
    <submittedName>
        <fullName evidence="1">Uncharacterized protein</fullName>
    </submittedName>
</protein>